<comment type="caution">
    <text evidence="1">The sequence shown here is derived from an EMBL/GenBank/DDBJ whole genome shotgun (WGS) entry which is preliminary data.</text>
</comment>
<accession>A0A8H6XCU3</accession>
<sequence length="892" mass="100612">MNQEPTSRGLSKDFSLPALPAAHPFQGNEDTPGSLSVFIRIIEDCGEMVLRALGHVQENDGYEKFKYLTLTNARSNVLRHLRSVPLPLWFSAMTQIPSIRRDRAEEAAPIAKAWVDEECSRREESWVENPTPFEMYGEALVLTAGYADVGRTACVPSHTEFGLDFSLPALPSVRAHAVHSREMRKRPEDYENAPFMFPLGSLANKERLPTHLKLALVFSAHRDLSNLFSFSYHARVADVPKDLVDDCIWSLSLVVSIMEECSEAILRATGFVQEDEDYQLSKYIKLVNARVKLVSHLLNQDRAKEAVPFAKAVVEEDCSRGNEIWLQNPIPFLLYGETLVLTQSDDAEAAKMLRRALIGLESGSYPANQLEAVSALIQTRTWLARALRNIGLDGEAENHAVSEKWVIGWFRKNPRLMVDRELRRLLLPAGPILAALGGGEMVRKPEPTGNITKSNVGMSVRRVGILVFTTASEMAANLEKIEHLSLTDPDGAKLAADWSLWRTQEFTQFQLVHALGLHRDPKRGRTHIVFKAVEYVPTATKFQHKFRVVACGVYRIKDVLRDIEAVMGLDRGEGQEYVESVFYEMAGTYASVQFIHLTFGDGIQAWLGSGGTNVDSILSVPYDPEWRKRLNTGAPPEPMILRSGAKDVEHFVPTQSVSREMRIHPGAYENVFLALIFHNELPNLFGFSYFAQPNDAPEDIVDDCIWALSIFIRIVEDCGEMVLTALGHVQENNGYEKSKYLTLANARSNVLCYLLIRRNRAEEAVPIAKAWVDEECSRREWSWLENPVPFEAYGEALVLTRTNDDEAVKTLRRAMLGVESPSWPTYAVAVLVNTRVWLARALRNIGLDDEAEPHEEWLVRWFRKNPHYIPERELRRILLPAGSILKMLGGEE</sequence>
<organism evidence="1 2">
    <name type="scientific">Mycena sanguinolenta</name>
    <dbReference type="NCBI Taxonomy" id="230812"/>
    <lineage>
        <taxon>Eukaryota</taxon>
        <taxon>Fungi</taxon>
        <taxon>Dikarya</taxon>
        <taxon>Basidiomycota</taxon>
        <taxon>Agaricomycotina</taxon>
        <taxon>Agaricomycetes</taxon>
        <taxon>Agaricomycetidae</taxon>
        <taxon>Agaricales</taxon>
        <taxon>Marasmiineae</taxon>
        <taxon>Mycenaceae</taxon>
        <taxon>Mycena</taxon>
    </lineage>
</organism>
<evidence type="ECO:0000313" key="1">
    <source>
        <dbReference type="EMBL" id="KAF7338747.1"/>
    </source>
</evidence>
<keyword evidence="2" id="KW-1185">Reference proteome</keyword>
<gene>
    <name evidence="1" type="ORF">MSAN_02197100</name>
</gene>
<dbReference type="EMBL" id="JACAZH010000032">
    <property type="protein sequence ID" value="KAF7338747.1"/>
    <property type="molecule type" value="Genomic_DNA"/>
</dbReference>
<dbReference type="AlphaFoldDB" id="A0A8H6XCU3"/>
<protein>
    <submittedName>
        <fullName evidence="1">MYND-type domain-containing protein</fullName>
    </submittedName>
</protein>
<evidence type="ECO:0000313" key="2">
    <source>
        <dbReference type="Proteomes" id="UP000623467"/>
    </source>
</evidence>
<dbReference type="Proteomes" id="UP000623467">
    <property type="component" value="Unassembled WGS sequence"/>
</dbReference>
<name>A0A8H6XCU3_9AGAR</name>
<reference evidence="1" key="1">
    <citation type="submission" date="2020-05" db="EMBL/GenBank/DDBJ databases">
        <title>Mycena genomes resolve the evolution of fungal bioluminescence.</title>
        <authorList>
            <person name="Tsai I.J."/>
        </authorList>
    </citation>
    <scope>NUCLEOTIDE SEQUENCE</scope>
    <source>
        <strain evidence="1">160909Yilan</strain>
    </source>
</reference>
<dbReference type="OrthoDB" id="2931494at2759"/>
<proteinExistence type="predicted"/>